<dbReference type="GO" id="GO:0034618">
    <property type="term" value="F:arginine binding"/>
    <property type="evidence" value="ECO:0007669"/>
    <property type="project" value="InterPro"/>
</dbReference>
<dbReference type="AlphaFoldDB" id="A0A9D1XCQ2"/>
<dbReference type="InterPro" id="IPR020900">
    <property type="entry name" value="Arg_repress_DNA-bd"/>
</dbReference>
<evidence type="ECO:0000259" key="10">
    <source>
        <dbReference type="Pfam" id="PF02863"/>
    </source>
</evidence>
<dbReference type="GO" id="GO:0051259">
    <property type="term" value="P:protein complex oligomerization"/>
    <property type="evidence" value="ECO:0007669"/>
    <property type="project" value="InterPro"/>
</dbReference>
<dbReference type="InterPro" id="IPR001669">
    <property type="entry name" value="Arg_repress"/>
</dbReference>
<comment type="subcellular location">
    <subcellularLocation>
        <location evidence="1 7">Cytoplasm</location>
    </subcellularLocation>
</comment>
<comment type="pathway">
    <text evidence="7">Amino-acid biosynthesis; L-arginine biosynthesis [regulation].</text>
</comment>
<protein>
    <recommendedName>
        <fullName evidence="7 8">Arginine repressor</fullName>
    </recommendedName>
</protein>
<evidence type="ECO:0000313" key="12">
    <source>
        <dbReference type="Proteomes" id="UP000886890"/>
    </source>
</evidence>
<dbReference type="InterPro" id="IPR036390">
    <property type="entry name" value="WH_DNA-bd_sf"/>
</dbReference>
<feature type="domain" description="Arginine repressor C-terminal" evidence="10">
    <location>
        <begin position="79"/>
        <end position="146"/>
    </location>
</feature>
<dbReference type="HAMAP" id="MF_00173">
    <property type="entry name" value="Arg_repressor"/>
    <property type="match status" value="1"/>
</dbReference>
<dbReference type="EMBL" id="DXEK01000056">
    <property type="protein sequence ID" value="HIX76642.1"/>
    <property type="molecule type" value="Genomic_DNA"/>
</dbReference>
<evidence type="ECO:0000256" key="3">
    <source>
        <dbReference type="ARBA" id="ARBA00022490"/>
    </source>
</evidence>
<dbReference type="Gene3D" id="3.30.1360.40">
    <property type="match status" value="1"/>
</dbReference>
<evidence type="ECO:0000256" key="2">
    <source>
        <dbReference type="ARBA" id="ARBA00008316"/>
    </source>
</evidence>
<dbReference type="InterPro" id="IPR020899">
    <property type="entry name" value="Arg_repress_C"/>
</dbReference>
<keyword evidence="4 7" id="KW-0805">Transcription regulation</keyword>
<dbReference type="GO" id="GO:0003700">
    <property type="term" value="F:DNA-binding transcription factor activity"/>
    <property type="evidence" value="ECO:0007669"/>
    <property type="project" value="UniProtKB-UniRule"/>
</dbReference>
<dbReference type="PANTHER" id="PTHR34471">
    <property type="entry name" value="ARGININE REPRESSOR"/>
    <property type="match status" value="1"/>
</dbReference>
<dbReference type="GO" id="GO:1900079">
    <property type="term" value="P:regulation of arginine biosynthetic process"/>
    <property type="evidence" value="ECO:0007669"/>
    <property type="project" value="UniProtKB-UniRule"/>
</dbReference>
<dbReference type="Proteomes" id="UP000886890">
    <property type="component" value="Unassembled WGS sequence"/>
</dbReference>
<dbReference type="Gene3D" id="1.10.10.10">
    <property type="entry name" value="Winged helix-like DNA-binding domain superfamily/Winged helix DNA-binding domain"/>
    <property type="match status" value="1"/>
</dbReference>
<evidence type="ECO:0000256" key="7">
    <source>
        <dbReference type="HAMAP-Rule" id="MF_00173"/>
    </source>
</evidence>
<keyword evidence="7" id="KW-0055">Arginine biosynthesis</keyword>
<dbReference type="GO" id="GO:0005737">
    <property type="term" value="C:cytoplasm"/>
    <property type="evidence" value="ECO:0007669"/>
    <property type="project" value="UniProtKB-SubCell"/>
</dbReference>
<comment type="similarity">
    <text evidence="2 7">Belongs to the ArgR family.</text>
</comment>
<organism evidence="11 12">
    <name type="scientific">Candidatus Fusicatenibacter merdavium</name>
    <dbReference type="NCBI Taxonomy" id="2838600"/>
    <lineage>
        <taxon>Bacteria</taxon>
        <taxon>Bacillati</taxon>
        <taxon>Bacillota</taxon>
        <taxon>Clostridia</taxon>
        <taxon>Lachnospirales</taxon>
        <taxon>Lachnospiraceae</taxon>
        <taxon>Fusicatenibacter</taxon>
    </lineage>
</organism>
<name>A0A9D1XCQ2_9FIRM</name>
<keyword evidence="7" id="KW-0678">Repressor</keyword>
<reference evidence="11" key="2">
    <citation type="submission" date="2021-04" db="EMBL/GenBank/DDBJ databases">
        <authorList>
            <person name="Gilroy R."/>
        </authorList>
    </citation>
    <scope>NUCLEOTIDE SEQUENCE</scope>
    <source>
        <strain evidence="11">CHK183-1962</strain>
    </source>
</reference>
<comment type="caution">
    <text evidence="11">The sequence shown here is derived from an EMBL/GenBank/DDBJ whole genome shotgun (WGS) entry which is preliminary data.</text>
</comment>
<evidence type="ECO:0000256" key="1">
    <source>
        <dbReference type="ARBA" id="ARBA00004496"/>
    </source>
</evidence>
<dbReference type="GO" id="GO:0006526">
    <property type="term" value="P:L-arginine biosynthetic process"/>
    <property type="evidence" value="ECO:0007669"/>
    <property type="project" value="UniProtKB-KW"/>
</dbReference>
<dbReference type="SUPFAM" id="SSF55252">
    <property type="entry name" value="C-terminal domain of arginine repressor"/>
    <property type="match status" value="1"/>
</dbReference>
<dbReference type="InterPro" id="IPR036251">
    <property type="entry name" value="Arg_repress_C_sf"/>
</dbReference>
<dbReference type="Pfam" id="PF01316">
    <property type="entry name" value="Arg_repressor"/>
    <property type="match status" value="1"/>
</dbReference>
<feature type="domain" description="Arginine repressor DNA-binding" evidence="9">
    <location>
        <begin position="2"/>
        <end position="67"/>
    </location>
</feature>
<evidence type="ECO:0000259" key="9">
    <source>
        <dbReference type="Pfam" id="PF01316"/>
    </source>
</evidence>
<sequence>MKIARHAQILKLISQYDIETQEELAQKLEESGFAVTQATVSRDIRQLKLTKVPKENGGFRYAVLQNTAPEMGARYVRVLKEAFVSGDVAKNILVVKTVSGMAMAAAKVLDELNWPEIVGCIAGDDVIMCVTRDDDSALLILERLKKILDHFESGE</sequence>
<comment type="function">
    <text evidence="7">Regulates arginine biosynthesis genes.</text>
</comment>
<dbReference type="InterPro" id="IPR036388">
    <property type="entry name" value="WH-like_DNA-bd_sf"/>
</dbReference>
<reference evidence="11" key="1">
    <citation type="journal article" date="2021" name="PeerJ">
        <title>Extensive microbial diversity within the chicken gut microbiome revealed by metagenomics and culture.</title>
        <authorList>
            <person name="Gilroy R."/>
            <person name="Ravi A."/>
            <person name="Getino M."/>
            <person name="Pursley I."/>
            <person name="Horton D.L."/>
            <person name="Alikhan N.F."/>
            <person name="Baker D."/>
            <person name="Gharbi K."/>
            <person name="Hall N."/>
            <person name="Watson M."/>
            <person name="Adriaenssens E.M."/>
            <person name="Foster-Nyarko E."/>
            <person name="Jarju S."/>
            <person name="Secka A."/>
            <person name="Antonio M."/>
            <person name="Oren A."/>
            <person name="Chaudhuri R.R."/>
            <person name="La Ragione R."/>
            <person name="Hildebrand F."/>
            <person name="Pallen M.J."/>
        </authorList>
    </citation>
    <scope>NUCLEOTIDE SEQUENCE</scope>
    <source>
        <strain evidence="11">CHK183-1962</strain>
    </source>
</reference>
<dbReference type="SUPFAM" id="SSF46785">
    <property type="entry name" value="Winged helix' DNA-binding domain"/>
    <property type="match status" value="1"/>
</dbReference>
<evidence type="ECO:0000313" key="11">
    <source>
        <dbReference type="EMBL" id="HIX76642.1"/>
    </source>
</evidence>
<evidence type="ECO:0000256" key="4">
    <source>
        <dbReference type="ARBA" id="ARBA00023015"/>
    </source>
</evidence>
<accession>A0A9D1XCQ2</accession>
<dbReference type="GO" id="GO:0003677">
    <property type="term" value="F:DNA binding"/>
    <property type="evidence" value="ECO:0007669"/>
    <property type="project" value="UniProtKB-KW"/>
</dbReference>
<dbReference type="PANTHER" id="PTHR34471:SF1">
    <property type="entry name" value="ARGININE REPRESSOR"/>
    <property type="match status" value="1"/>
</dbReference>
<keyword evidence="6 7" id="KW-0804">Transcription</keyword>
<dbReference type="PRINTS" id="PR01467">
    <property type="entry name" value="ARGREPRESSOR"/>
</dbReference>
<keyword evidence="7" id="KW-0028">Amino-acid biosynthesis</keyword>
<dbReference type="NCBIfam" id="TIGR01529">
    <property type="entry name" value="argR_whole"/>
    <property type="match status" value="1"/>
</dbReference>
<evidence type="ECO:0000256" key="6">
    <source>
        <dbReference type="ARBA" id="ARBA00023163"/>
    </source>
</evidence>
<dbReference type="Pfam" id="PF02863">
    <property type="entry name" value="Arg_repressor_C"/>
    <property type="match status" value="1"/>
</dbReference>
<gene>
    <name evidence="7 11" type="primary">argR</name>
    <name evidence="11" type="ORF">H9734_03470</name>
</gene>
<keyword evidence="5 7" id="KW-0238">DNA-binding</keyword>
<evidence type="ECO:0000256" key="5">
    <source>
        <dbReference type="ARBA" id="ARBA00023125"/>
    </source>
</evidence>
<proteinExistence type="inferred from homology"/>
<evidence type="ECO:0000256" key="8">
    <source>
        <dbReference type="NCBIfam" id="TIGR01529"/>
    </source>
</evidence>
<keyword evidence="3 7" id="KW-0963">Cytoplasm</keyword>